<dbReference type="InterPro" id="IPR003018">
    <property type="entry name" value="GAF"/>
</dbReference>
<evidence type="ECO:0000313" key="11">
    <source>
        <dbReference type="EMBL" id="AGY59455.1"/>
    </source>
</evidence>
<evidence type="ECO:0000256" key="1">
    <source>
        <dbReference type="ARBA" id="ARBA00000085"/>
    </source>
</evidence>
<evidence type="ECO:0000256" key="7">
    <source>
        <dbReference type="ARBA" id="ARBA00023012"/>
    </source>
</evidence>
<dbReference type="PANTHER" id="PTHR43547:SF2">
    <property type="entry name" value="HYBRID SIGNAL TRANSDUCTION HISTIDINE KINASE C"/>
    <property type="match status" value="1"/>
</dbReference>
<dbReference type="SUPFAM" id="SSF55874">
    <property type="entry name" value="ATPase domain of HSP90 chaperone/DNA topoisomerase II/histidine kinase"/>
    <property type="match status" value="1"/>
</dbReference>
<dbReference type="InterPro" id="IPR005467">
    <property type="entry name" value="His_kinase_dom"/>
</dbReference>
<gene>
    <name evidence="11" type="primary">pleC</name>
    <name evidence="11" type="ORF">GKIL_3209</name>
</gene>
<evidence type="ECO:0000256" key="3">
    <source>
        <dbReference type="ARBA" id="ARBA00012438"/>
    </source>
</evidence>
<dbReference type="EMBL" id="CP003587">
    <property type="protein sequence ID" value="AGY59455.1"/>
    <property type="molecule type" value="Genomic_DNA"/>
</dbReference>
<dbReference type="eggNOG" id="COG2205">
    <property type="taxonomic scope" value="Bacteria"/>
</dbReference>
<dbReference type="OrthoDB" id="434121at2"/>
<evidence type="ECO:0000256" key="6">
    <source>
        <dbReference type="ARBA" id="ARBA00022777"/>
    </source>
</evidence>
<comment type="catalytic activity">
    <reaction evidence="1">
        <text>ATP + protein L-histidine = ADP + protein N-phospho-L-histidine.</text>
        <dbReference type="EC" id="2.7.13.3"/>
    </reaction>
</comment>
<dbReference type="InterPro" id="IPR003594">
    <property type="entry name" value="HATPase_dom"/>
</dbReference>
<keyword evidence="4" id="KW-0597">Phosphoprotein</keyword>
<keyword evidence="5 11" id="KW-0808">Transferase</keyword>
<dbReference type="SUPFAM" id="SSF47384">
    <property type="entry name" value="Homodimeric domain of signal transducing histidine kinase"/>
    <property type="match status" value="1"/>
</dbReference>
<sequence>MDEHEHRDQKQLEAQIEQYRHELQRLKTIESRYLAANAECERLREQQQAAAERSTLLGRAAAILASSFDYQATLAAMGQLVVSYLADYCIVDLIEEDRTVRRQIIANVEPRTLELAWEVERRYPFDPNALYGPPRVVRTRLPEIVPVVADWVVAVYAQDDGHLQLLRRFGLRSYLCVPLIAGEKTLGALTFVLAHTERHYNSADLTLAQQLAERAAQAIVNARLHRAEQTARAEAQAANRTKDEFLAALSHELRTPLNSIIGFSQLLRRGRFNPAAIARATEAIERNGRLQAQLIDDLLDVSCMLRGQIQLQRQNVDLKAIVENVLAVVRPEIRSRGLTLKTRIARQLPAVEGDPRRLRQIFWNLISNAIKFTPDGGSILVQLKSTDGHICLSVRDTGVGIEADFLPHLFEIFRQADGTATRRHGGLGLGLSLVRHLIELHGGKIEVESAGIDQGSCFTVRLPEIESQAKSCPIRLPAANPSALAGLRVLVVLEHAALAHTLQNALIAQGATVQPAASIQEAMDFIETFRPDILVSDVISRDNQSAGRFALVRKLDEREECFSAPDTELNTTSITRRLLFADFAIRMALPQQPDDLAREVMRLAGRPAPPLPGEQPHPQA</sequence>
<dbReference type="Gene3D" id="3.30.565.10">
    <property type="entry name" value="Histidine kinase-like ATPase, C-terminal domain"/>
    <property type="match status" value="1"/>
</dbReference>
<keyword evidence="6 11" id="KW-0418">Kinase</keyword>
<dbReference type="PROSITE" id="PS50109">
    <property type="entry name" value="HIS_KIN"/>
    <property type="match status" value="1"/>
</dbReference>
<dbReference type="Gene3D" id="3.30.450.40">
    <property type="match status" value="1"/>
</dbReference>
<protein>
    <recommendedName>
        <fullName evidence="8">Circadian input-output histidine kinase CikA</fullName>
        <ecNumber evidence="3">2.7.13.3</ecNumber>
    </recommendedName>
</protein>
<comment type="similarity">
    <text evidence="2">In the N-terminal section; belongs to the phytochrome family.</text>
</comment>
<dbReference type="SUPFAM" id="SSF55781">
    <property type="entry name" value="GAF domain-like"/>
    <property type="match status" value="1"/>
</dbReference>
<accession>U5QP75</accession>
<dbReference type="CDD" id="cd00082">
    <property type="entry name" value="HisKA"/>
    <property type="match status" value="1"/>
</dbReference>
<dbReference type="InterPro" id="IPR029016">
    <property type="entry name" value="GAF-like_dom_sf"/>
</dbReference>
<dbReference type="RefSeq" id="WP_023174728.1">
    <property type="nucleotide sequence ID" value="NC_022600.1"/>
</dbReference>
<keyword evidence="7" id="KW-0902">Two-component regulatory system</keyword>
<dbReference type="EC" id="2.7.13.3" evidence="3"/>
<dbReference type="STRING" id="1183438.GKIL_3209"/>
<dbReference type="InterPro" id="IPR011006">
    <property type="entry name" value="CheY-like_superfamily"/>
</dbReference>
<evidence type="ECO:0000313" key="12">
    <source>
        <dbReference type="Proteomes" id="UP000017396"/>
    </source>
</evidence>
<dbReference type="InterPro" id="IPR003661">
    <property type="entry name" value="HisK_dim/P_dom"/>
</dbReference>
<dbReference type="GO" id="GO:0000155">
    <property type="term" value="F:phosphorelay sensor kinase activity"/>
    <property type="evidence" value="ECO:0007669"/>
    <property type="project" value="InterPro"/>
</dbReference>
<proteinExistence type="inferred from homology"/>
<reference evidence="11 12" key="1">
    <citation type="journal article" date="2013" name="PLoS ONE">
        <title>Cultivation and Complete Genome Sequencing of Gloeobacter kilaueensis sp. nov., from a Lava Cave in Kilauea Caldera, Hawai'i.</title>
        <authorList>
            <person name="Saw J.H."/>
            <person name="Schatz M."/>
            <person name="Brown M.V."/>
            <person name="Kunkel D.D."/>
            <person name="Foster J.S."/>
            <person name="Shick H."/>
            <person name="Christensen S."/>
            <person name="Hou S."/>
            <person name="Wan X."/>
            <person name="Donachie S.P."/>
        </authorList>
    </citation>
    <scope>NUCLEOTIDE SEQUENCE [LARGE SCALE GENOMIC DNA]</scope>
    <source>
        <strain evidence="12">JS</strain>
    </source>
</reference>
<dbReference type="Proteomes" id="UP000017396">
    <property type="component" value="Chromosome"/>
</dbReference>
<dbReference type="Pfam" id="PF00512">
    <property type="entry name" value="HisKA"/>
    <property type="match status" value="1"/>
</dbReference>
<dbReference type="FunFam" id="3.30.565.10:FF:000010">
    <property type="entry name" value="Sensor histidine kinase RcsC"/>
    <property type="match status" value="1"/>
</dbReference>
<dbReference type="SMART" id="SM00387">
    <property type="entry name" value="HATPase_c"/>
    <property type="match status" value="1"/>
</dbReference>
<evidence type="ECO:0000256" key="4">
    <source>
        <dbReference type="ARBA" id="ARBA00022553"/>
    </source>
</evidence>
<dbReference type="HOGENOM" id="CLU_000445_114_15_3"/>
<feature type="coiled-coil region" evidence="9">
    <location>
        <begin position="9"/>
        <end position="53"/>
    </location>
</feature>
<dbReference type="SUPFAM" id="SSF52172">
    <property type="entry name" value="CheY-like"/>
    <property type="match status" value="1"/>
</dbReference>
<dbReference type="InterPro" id="IPR036890">
    <property type="entry name" value="HATPase_C_sf"/>
</dbReference>
<dbReference type="InterPro" id="IPR004358">
    <property type="entry name" value="Sig_transdc_His_kin-like_C"/>
</dbReference>
<dbReference type="Gene3D" id="3.40.50.2300">
    <property type="match status" value="1"/>
</dbReference>
<feature type="domain" description="Histidine kinase" evidence="10">
    <location>
        <begin position="248"/>
        <end position="466"/>
    </location>
</feature>
<keyword evidence="9" id="KW-0175">Coiled coil</keyword>
<dbReference type="PRINTS" id="PR00344">
    <property type="entry name" value="BCTRLSENSOR"/>
</dbReference>
<evidence type="ECO:0000259" key="10">
    <source>
        <dbReference type="PROSITE" id="PS50109"/>
    </source>
</evidence>
<dbReference type="AlphaFoldDB" id="U5QP75"/>
<organism evidence="11 12">
    <name type="scientific">Gloeobacter kilaueensis (strain ATCC BAA-2537 / CCAP 1431/1 / ULC 316 / JS1)</name>
    <dbReference type="NCBI Taxonomy" id="1183438"/>
    <lineage>
        <taxon>Bacteria</taxon>
        <taxon>Bacillati</taxon>
        <taxon>Cyanobacteriota</taxon>
        <taxon>Cyanophyceae</taxon>
        <taxon>Gloeobacterales</taxon>
        <taxon>Gloeobacteraceae</taxon>
        <taxon>Gloeobacter</taxon>
    </lineage>
</organism>
<evidence type="ECO:0000256" key="8">
    <source>
        <dbReference type="ARBA" id="ARBA00074306"/>
    </source>
</evidence>
<name>U5QP75_GLOK1</name>
<evidence type="ECO:0000256" key="2">
    <source>
        <dbReference type="ARBA" id="ARBA00006402"/>
    </source>
</evidence>
<dbReference type="PANTHER" id="PTHR43547">
    <property type="entry name" value="TWO-COMPONENT HISTIDINE KINASE"/>
    <property type="match status" value="1"/>
</dbReference>
<dbReference type="Pfam" id="PF01590">
    <property type="entry name" value="GAF"/>
    <property type="match status" value="1"/>
</dbReference>
<dbReference type="KEGG" id="glj:GKIL_3209"/>
<dbReference type="SMART" id="SM00065">
    <property type="entry name" value="GAF"/>
    <property type="match status" value="1"/>
</dbReference>
<evidence type="ECO:0000256" key="5">
    <source>
        <dbReference type="ARBA" id="ARBA00022679"/>
    </source>
</evidence>
<dbReference type="Gene3D" id="1.10.287.130">
    <property type="match status" value="1"/>
</dbReference>
<dbReference type="Pfam" id="PF02518">
    <property type="entry name" value="HATPase_c"/>
    <property type="match status" value="1"/>
</dbReference>
<dbReference type="SMART" id="SM00388">
    <property type="entry name" value="HisKA"/>
    <property type="match status" value="1"/>
</dbReference>
<keyword evidence="12" id="KW-1185">Reference proteome</keyword>
<dbReference type="InterPro" id="IPR036097">
    <property type="entry name" value="HisK_dim/P_sf"/>
</dbReference>
<evidence type="ECO:0000256" key="9">
    <source>
        <dbReference type="SAM" id="Coils"/>
    </source>
</evidence>